<comment type="caution">
    <text evidence="7">The sequence shown here is derived from an EMBL/GenBank/DDBJ whole genome shotgun (WGS) entry which is preliminary data.</text>
</comment>
<name>A0AAD3SYU8_NEPGR</name>
<proteinExistence type="inferred from homology"/>
<dbReference type="AlphaFoldDB" id="A0AAD3SYU8"/>
<keyword evidence="8" id="KW-1185">Reference proteome</keyword>
<dbReference type="Gene3D" id="3.30.430.20">
    <property type="entry name" value="Gnk2 domain, C-X8-C-X2-C motif"/>
    <property type="match status" value="2"/>
</dbReference>
<organism evidence="7 8">
    <name type="scientific">Nepenthes gracilis</name>
    <name type="common">Slender pitcher plant</name>
    <dbReference type="NCBI Taxonomy" id="150966"/>
    <lineage>
        <taxon>Eukaryota</taxon>
        <taxon>Viridiplantae</taxon>
        <taxon>Streptophyta</taxon>
        <taxon>Embryophyta</taxon>
        <taxon>Tracheophyta</taxon>
        <taxon>Spermatophyta</taxon>
        <taxon>Magnoliopsida</taxon>
        <taxon>eudicotyledons</taxon>
        <taxon>Gunneridae</taxon>
        <taxon>Pentapetalae</taxon>
        <taxon>Caryophyllales</taxon>
        <taxon>Nepenthaceae</taxon>
        <taxon>Nepenthes</taxon>
    </lineage>
</organism>
<evidence type="ECO:0000256" key="5">
    <source>
        <dbReference type="ARBA" id="ARBA00038515"/>
    </source>
</evidence>
<feature type="domain" description="Gnk2-homologous" evidence="6">
    <location>
        <begin position="139"/>
        <end position="246"/>
    </location>
</feature>
<protein>
    <recommendedName>
        <fullName evidence="6">Gnk2-homologous domain-containing protein</fullName>
    </recommendedName>
</protein>
<evidence type="ECO:0000256" key="2">
    <source>
        <dbReference type="ARBA" id="ARBA00022525"/>
    </source>
</evidence>
<feature type="domain" description="Gnk2-homologous" evidence="6">
    <location>
        <begin position="252"/>
        <end position="364"/>
    </location>
</feature>
<dbReference type="PANTHER" id="PTHR32411:SF43">
    <property type="entry name" value="CYSTEINE-RICH REPEAT SECRETORY PROTEIN 38"/>
    <property type="match status" value="1"/>
</dbReference>
<keyword evidence="4" id="KW-0677">Repeat</keyword>
<keyword evidence="3" id="KW-0732">Signal</keyword>
<accession>A0AAD3SYU8</accession>
<evidence type="ECO:0000259" key="6">
    <source>
        <dbReference type="PROSITE" id="PS51473"/>
    </source>
</evidence>
<evidence type="ECO:0000313" key="7">
    <source>
        <dbReference type="EMBL" id="GMH19481.1"/>
    </source>
</evidence>
<evidence type="ECO:0000256" key="1">
    <source>
        <dbReference type="ARBA" id="ARBA00004613"/>
    </source>
</evidence>
<evidence type="ECO:0000256" key="4">
    <source>
        <dbReference type="ARBA" id="ARBA00022737"/>
    </source>
</evidence>
<dbReference type="InterPro" id="IPR050581">
    <property type="entry name" value="CRR_secretory_protein"/>
</dbReference>
<dbReference type="CDD" id="cd23509">
    <property type="entry name" value="Gnk2-like"/>
    <property type="match status" value="2"/>
</dbReference>
<evidence type="ECO:0000313" key="8">
    <source>
        <dbReference type="Proteomes" id="UP001279734"/>
    </source>
</evidence>
<dbReference type="GO" id="GO:0005576">
    <property type="term" value="C:extracellular region"/>
    <property type="evidence" value="ECO:0007669"/>
    <property type="project" value="UniProtKB-SubCell"/>
</dbReference>
<evidence type="ECO:0000256" key="3">
    <source>
        <dbReference type="ARBA" id="ARBA00022729"/>
    </source>
</evidence>
<dbReference type="Pfam" id="PF01657">
    <property type="entry name" value="Stress-antifung"/>
    <property type="match status" value="1"/>
</dbReference>
<gene>
    <name evidence="7" type="ORF">Nepgr_021322</name>
</gene>
<sequence length="392" mass="43714">MKEKMHSLLKSSGNLFGLFTVLQATVEEKRHILAYLSIVLKESAFFHFEPLVETRRFRDLIARSGRTYHHIPLSAKNVVVFLSKNVAIKDTLKLLSPCLALVEEHLTWQAPRQWLTSLSIERTNTDCSEKALQLANQHPQVRRESEEPTSVKLMDAAFSTVSVFITAALSTSVPHNDSFQIHMDALSTLISATGNSGHVTWEELLVESCQSCVHNAMLMIVNKCPSSASALIASDCCMFRYSNVSFFSKLESSSTIYRRNASNITDTNVGSFEKLVNETMMDTAAEAASGVRLGQKFATKETNYTAEKGTLYALGQCLSDLSFADCLSCVQFSVDYLFQCCGGKKCGRVFLSSGCNARYETYPFFDDRPRGIRFKSFFQDPDTILPDSLLNP</sequence>
<dbReference type="InterPro" id="IPR002902">
    <property type="entry name" value="GNK2"/>
</dbReference>
<reference evidence="7" key="1">
    <citation type="submission" date="2023-05" db="EMBL/GenBank/DDBJ databases">
        <title>Nepenthes gracilis genome sequencing.</title>
        <authorList>
            <person name="Fukushima K."/>
        </authorList>
    </citation>
    <scope>NUCLEOTIDE SEQUENCE</scope>
    <source>
        <strain evidence="7">SING2019-196</strain>
    </source>
</reference>
<dbReference type="PROSITE" id="PS51473">
    <property type="entry name" value="GNK2"/>
    <property type="match status" value="2"/>
</dbReference>
<keyword evidence="2" id="KW-0964">Secreted</keyword>
<comment type="subcellular location">
    <subcellularLocation>
        <location evidence="1">Secreted</location>
    </subcellularLocation>
</comment>
<comment type="similarity">
    <text evidence="5">Belongs to the cysteine-rich repeat secretory protein family.</text>
</comment>
<dbReference type="Proteomes" id="UP001279734">
    <property type="component" value="Unassembled WGS sequence"/>
</dbReference>
<dbReference type="InterPro" id="IPR038408">
    <property type="entry name" value="GNK2_sf"/>
</dbReference>
<dbReference type="PANTHER" id="PTHR32411">
    <property type="entry name" value="CYSTEINE-RICH REPEAT SECRETORY PROTEIN 38-RELATED"/>
    <property type="match status" value="1"/>
</dbReference>
<dbReference type="EMBL" id="BSYO01000020">
    <property type="protein sequence ID" value="GMH19481.1"/>
    <property type="molecule type" value="Genomic_DNA"/>
</dbReference>